<protein>
    <submittedName>
        <fullName evidence="2">Uncharacterized protein</fullName>
    </submittedName>
</protein>
<gene>
    <name evidence="2" type="ORF">LVIROSA_LOCUS4512</name>
</gene>
<dbReference type="EMBL" id="CAKMRJ010000002">
    <property type="protein sequence ID" value="CAH1416768.1"/>
    <property type="molecule type" value="Genomic_DNA"/>
</dbReference>
<feature type="compositionally biased region" description="Basic and acidic residues" evidence="1">
    <location>
        <begin position="99"/>
        <end position="111"/>
    </location>
</feature>
<keyword evidence="3" id="KW-1185">Reference proteome</keyword>
<sequence length="433" mass="49826">MEEFNREWDDRRAYLENEYKVDKAVIHHLYKNPSIRSEKLRLFDKEFAKKIEEHERDKDIHLKELKSTLLAADVDAKTETSVSVGNLGDKMAETPLELDGGRVQDQSKERGSLGIGDGSGNDVESLEADLNQEKNSNGDGNGVEVVDHVDDTGETGVPGGDEIREHEEDRTRKQDEAHAENQTDTQPANETTCENDVNTPETSTQPPEINLFDLPNQVAVAPRIPNHGDPLQAELERLFAHRDNVTKFYDDLKQRMISERDKEIADMIAQITLKYETKFKGAEEAFQLRKKELDTTVNRVAMNKILAEAFRAKCYKHEFLKDFFLSTGQLHDVAYLLWKESWELAKNPMETRGSPLHTPRIKLIEKSQNLFAETKEHFFESKVAEEHARLLRLAGYICLSECFFFRSIILPPSHLNYKGKASELRHLWWWRSC</sequence>
<dbReference type="PANTHER" id="PTHR35116">
    <property type="entry name" value="HELICASE PROTEIN MOM1"/>
    <property type="match status" value="1"/>
</dbReference>
<evidence type="ECO:0000256" key="1">
    <source>
        <dbReference type="SAM" id="MobiDB-lite"/>
    </source>
</evidence>
<dbReference type="GO" id="GO:0031507">
    <property type="term" value="P:heterochromatin formation"/>
    <property type="evidence" value="ECO:0007669"/>
    <property type="project" value="InterPro"/>
</dbReference>
<proteinExistence type="predicted"/>
<feature type="region of interest" description="Disordered" evidence="1">
    <location>
        <begin position="78"/>
        <end position="208"/>
    </location>
</feature>
<evidence type="ECO:0000313" key="3">
    <source>
        <dbReference type="Proteomes" id="UP001157418"/>
    </source>
</evidence>
<dbReference type="PANTHER" id="PTHR35116:SF2">
    <property type="entry name" value="ATP-DEPENDENT HELICASE FAMILY PROTEIN-RELATED"/>
    <property type="match status" value="1"/>
</dbReference>
<name>A0AAU9LLD2_9ASTR</name>
<feature type="compositionally biased region" description="Polar residues" evidence="1">
    <location>
        <begin position="182"/>
        <end position="207"/>
    </location>
</feature>
<dbReference type="Gene3D" id="6.10.250.1310">
    <property type="match status" value="1"/>
</dbReference>
<dbReference type="AlphaFoldDB" id="A0AAU9LLD2"/>
<dbReference type="InterPro" id="IPR039322">
    <property type="entry name" value="MOM1"/>
</dbReference>
<accession>A0AAU9LLD2</accession>
<feature type="compositionally biased region" description="Basic and acidic residues" evidence="1">
    <location>
        <begin position="161"/>
        <end position="181"/>
    </location>
</feature>
<reference evidence="2 3" key="1">
    <citation type="submission" date="2022-01" db="EMBL/GenBank/DDBJ databases">
        <authorList>
            <person name="Xiong W."/>
            <person name="Schranz E."/>
        </authorList>
    </citation>
    <scope>NUCLEOTIDE SEQUENCE [LARGE SCALE GENOMIC DNA]</scope>
</reference>
<dbReference type="Proteomes" id="UP001157418">
    <property type="component" value="Unassembled WGS sequence"/>
</dbReference>
<comment type="caution">
    <text evidence="2">The sequence shown here is derived from an EMBL/GenBank/DDBJ whole genome shotgun (WGS) entry which is preliminary data.</text>
</comment>
<evidence type="ECO:0000313" key="2">
    <source>
        <dbReference type="EMBL" id="CAH1416768.1"/>
    </source>
</evidence>
<organism evidence="2 3">
    <name type="scientific">Lactuca virosa</name>
    <dbReference type="NCBI Taxonomy" id="75947"/>
    <lineage>
        <taxon>Eukaryota</taxon>
        <taxon>Viridiplantae</taxon>
        <taxon>Streptophyta</taxon>
        <taxon>Embryophyta</taxon>
        <taxon>Tracheophyta</taxon>
        <taxon>Spermatophyta</taxon>
        <taxon>Magnoliopsida</taxon>
        <taxon>eudicotyledons</taxon>
        <taxon>Gunneridae</taxon>
        <taxon>Pentapetalae</taxon>
        <taxon>asterids</taxon>
        <taxon>campanulids</taxon>
        <taxon>Asterales</taxon>
        <taxon>Asteraceae</taxon>
        <taxon>Cichorioideae</taxon>
        <taxon>Cichorieae</taxon>
        <taxon>Lactucinae</taxon>
        <taxon>Lactuca</taxon>
    </lineage>
</organism>